<dbReference type="InterPro" id="IPR000524">
    <property type="entry name" value="Tscrpt_reg_HTH_GntR"/>
</dbReference>
<keyword evidence="1" id="KW-0805">Transcription regulation</keyword>
<dbReference type="GO" id="GO:0003700">
    <property type="term" value="F:DNA-binding transcription factor activity"/>
    <property type="evidence" value="ECO:0007669"/>
    <property type="project" value="InterPro"/>
</dbReference>
<dbReference type="InterPro" id="IPR008920">
    <property type="entry name" value="TF_FadR/GntR_C"/>
</dbReference>
<organism evidence="5 6">
    <name type="scientific">Dictyobacter alpinus</name>
    <dbReference type="NCBI Taxonomy" id="2014873"/>
    <lineage>
        <taxon>Bacteria</taxon>
        <taxon>Bacillati</taxon>
        <taxon>Chloroflexota</taxon>
        <taxon>Ktedonobacteria</taxon>
        <taxon>Ktedonobacterales</taxon>
        <taxon>Dictyobacteraceae</taxon>
        <taxon>Dictyobacter</taxon>
    </lineage>
</organism>
<dbReference type="Gene3D" id="1.10.10.10">
    <property type="entry name" value="Winged helix-like DNA-binding domain superfamily/Winged helix DNA-binding domain"/>
    <property type="match status" value="1"/>
</dbReference>
<evidence type="ECO:0000256" key="1">
    <source>
        <dbReference type="ARBA" id="ARBA00023015"/>
    </source>
</evidence>
<dbReference type="Pfam" id="PF00392">
    <property type="entry name" value="GntR"/>
    <property type="match status" value="1"/>
</dbReference>
<sequence>MSFQVIPKSALAEDIVNHLLVLIREKKLRPGDKLPPERELASMLGVSRPSLREALRTLSIMRVVELRHGSGTYVTALEPATLVEHLDFVFSLDDSTYLQLLETRKILEPGICALAAKNITQAEISQLEACIERSKVGPQEHEIYLQADLDIHEIIVQAARNPLLSRFMSSIRSLGRASRERTSILPGVFEQTIQDHQAIISALKAHDPEAAQAAMLTHLEHIEQRLLAEQD</sequence>
<evidence type="ECO:0000313" key="5">
    <source>
        <dbReference type="EMBL" id="GCE31013.1"/>
    </source>
</evidence>
<proteinExistence type="predicted"/>
<dbReference type="InterPro" id="IPR011711">
    <property type="entry name" value="GntR_C"/>
</dbReference>
<dbReference type="SUPFAM" id="SSF48008">
    <property type="entry name" value="GntR ligand-binding domain-like"/>
    <property type="match status" value="1"/>
</dbReference>
<evidence type="ECO:0000256" key="2">
    <source>
        <dbReference type="ARBA" id="ARBA00023125"/>
    </source>
</evidence>
<dbReference type="EMBL" id="BIFT01000002">
    <property type="protein sequence ID" value="GCE31013.1"/>
    <property type="molecule type" value="Genomic_DNA"/>
</dbReference>
<keyword evidence="2" id="KW-0238">DNA-binding</keyword>
<dbReference type="CDD" id="cd07377">
    <property type="entry name" value="WHTH_GntR"/>
    <property type="match status" value="1"/>
</dbReference>
<name>A0A402BI15_9CHLR</name>
<dbReference type="InterPro" id="IPR036388">
    <property type="entry name" value="WH-like_DNA-bd_sf"/>
</dbReference>
<dbReference type="Pfam" id="PF07729">
    <property type="entry name" value="FCD"/>
    <property type="match status" value="1"/>
</dbReference>
<comment type="caution">
    <text evidence="5">The sequence shown here is derived from an EMBL/GenBank/DDBJ whole genome shotgun (WGS) entry which is preliminary data.</text>
</comment>
<evidence type="ECO:0000256" key="3">
    <source>
        <dbReference type="ARBA" id="ARBA00023163"/>
    </source>
</evidence>
<keyword evidence="3" id="KW-0804">Transcription</keyword>
<evidence type="ECO:0000259" key="4">
    <source>
        <dbReference type="PROSITE" id="PS50949"/>
    </source>
</evidence>
<dbReference type="PROSITE" id="PS50949">
    <property type="entry name" value="HTH_GNTR"/>
    <property type="match status" value="1"/>
</dbReference>
<dbReference type="PANTHER" id="PTHR43537">
    <property type="entry name" value="TRANSCRIPTIONAL REGULATOR, GNTR FAMILY"/>
    <property type="match status" value="1"/>
</dbReference>
<dbReference type="Proteomes" id="UP000287171">
    <property type="component" value="Unassembled WGS sequence"/>
</dbReference>
<dbReference type="InterPro" id="IPR036390">
    <property type="entry name" value="WH_DNA-bd_sf"/>
</dbReference>
<evidence type="ECO:0000313" key="6">
    <source>
        <dbReference type="Proteomes" id="UP000287171"/>
    </source>
</evidence>
<dbReference type="Gene3D" id="1.20.120.530">
    <property type="entry name" value="GntR ligand-binding domain-like"/>
    <property type="match status" value="1"/>
</dbReference>
<dbReference type="SMART" id="SM00345">
    <property type="entry name" value="HTH_GNTR"/>
    <property type="match status" value="1"/>
</dbReference>
<dbReference type="SUPFAM" id="SSF46785">
    <property type="entry name" value="Winged helix' DNA-binding domain"/>
    <property type="match status" value="1"/>
</dbReference>
<dbReference type="AlphaFoldDB" id="A0A402BI15"/>
<dbReference type="PRINTS" id="PR00035">
    <property type="entry name" value="HTHGNTR"/>
</dbReference>
<feature type="domain" description="HTH gntR-type" evidence="4">
    <location>
        <begin position="9"/>
        <end position="77"/>
    </location>
</feature>
<dbReference type="OrthoDB" id="155424at2"/>
<gene>
    <name evidence="5" type="ORF">KDA_64970</name>
</gene>
<dbReference type="GO" id="GO:0003677">
    <property type="term" value="F:DNA binding"/>
    <property type="evidence" value="ECO:0007669"/>
    <property type="project" value="UniProtKB-KW"/>
</dbReference>
<dbReference type="PANTHER" id="PTHR43537:SF5">
    <property type="entry name" value="UXU OPERON TRANSCRIPTIONAL REGULATOR"/>
    <property type="match status" value="1"/>
</dbReference>
<dbReference type="SMART" id="SM00895">
    <property type="entry name" value="FCD"/>
    <property type="match status" value="1"/>
</dbReference>
<reference evidence="6" key="1">
    <citation type="submission" date="2018-12" db="EMBL/GenBank/DDBJ databases">
        <title>Tengunoibacter tsumagoiensis gen. nov., sp. nov., Dictyobacter kobayashii sp. nov., D. alpinus sp. nov., and D. joshuensis sp. nov. and description of Dictyobacteraceae fam. nov. within the order Ktedonobacterales isolated from Tengu-no-mugimeshi.</title>
        <authorList>
            <person name="Wang C.M."/>
            <person name="Zheng Y."/>
            <person name="Sakai Y."/>
            <person name="Toyoda A."/>
            <person name="Minakuchi Y."/>
            <person name="Abe K."/>
            <person name="Yokota A."/>
            <person name="Yabe S."/>
        </authorList>
    </citation>
    <scope>NUCLEOTIDE SEQUENCE [LARGE SCALE GENOMIC DNA]</scope>
    <source>
        <strain evidence="6">Uno16</strain>
    </source>
</reference>
<accession>A0A402BI15</accession>
<protein>
    <submittedName>
        <fullName evidence="5">GntR family transcriptional regulator</fullName>
    </submittedName>
</protein>
<dbReference type="RefSeq" id="WP_126631031.1">
    <property type="nucleotide sequence ID" value="NZ_BIFT01000002.1"/>
</dbReference>
<keyword evidence="6" id="KW-1185">Reference proteome</keyword>